<dbReference type="Proteomes" id="UP000807504">
    <property type="component" value="Unassembled WGS sequence"/>
</dbReference>
<protein>
    <submittedName>
        <fullName evidence="1">Uncharacterized protein</fullName>
    </submittedName>
</protein>
<evidence type="ECO:0000313" key="1">
    <source>
        <dbReference type="EMBL" id="KAF8793370.1"/>
    </source>
</evidence>
<evidence type="ECO:0000313" key="2">
    <source>
        <dbReference type="Proteomes" id="UP000807504"/>
    </source>
</evidence>
<sequence>MWRWLFAFQQRFEYESRPANRKAETGPGGCLPGDGTVVCPDYDRVHGSFEKRPEGDSWLPSSFREICVGLQTVAETSPVFARSSECIHWDGRPILWK</sequence>
<reference evidence="1" key="2">
    <citation type="submission" date="2020-06" db="EMBL/GenBank/DDBJ databases">
        <authorList>
            <person name="Sheffer M."/>
        </authorList>
    </citation>
    <scope>NUCLEOTIDE SEQUENCE</scope>
</reference>
<gene>
    <name evidence="1" type="ORF">HNY73_004858</name>
</gene>
<organism evidence="1 2">
    <name type="scientific">Argiope bruennichi</name>
    <name type="common">Wasp spider</name>
    <name type="synonym">Aranea bruennichi</name>
    <dbReference type="NCBI Taxonomy" id="94029"/>
    <lineage>
        <taxon>Eukaryota</taxon>
        <taxon>Metazoa</taxon>
        <taxon>Ecdysozoa</taxon>
        <taxon>Arthropoda</taxon>
        <taxon>Chelicerata</taxon>
        <taxon>Arachnida</taxon>
        <taxon>Araneae</taxon>
        <taxon>Araneomorphae</taxon>
        <taxon>Entelegynae</taxon>
        <taxon>Araneoidea</taxon>
        <taxon>Araneidae</taxon>
        <taxon>Argiope</taxon>
    </lineage>
</organism>
<dbReference type="EMBL" id="JABXBU010000003">
    <property type="protein sequence ID" value="KAF8793370.1"/>
    <property type="molecule type" value="Genomic_DNA"/>
</dbReference>
<reference evidence="1" key="1">
    <citation type="journal article" date="2020" name="bioRxiv">
        <title>Chromosome-level reference genome of the European wasp spider Argiope bruennichi: a resource for studies on range expansion and evolutionary adaptation.</title>
        <authorList>
            <person name="Sheffer M.M."/>
            <person name="Hoppe A."/>
            <person name="Krehenwinkel H."/>
            <person name="Uhl G."/>
            <person name="Kuss A.W."/>
            <person name="Jensen L."/>
            <person name="Jensen C."/>
            <person name="Gillespie R.G."/>
            <person name="Hoff K.J."/>
            <person name="Prost S."/>
        </authorList>
    </citation>
    <scope>NUCLEOTIDE SEQUENCE</scope>
</reference>
<keyword evidence="2" id="KW-1185">Reference proteome</keyword>
<name>A0A8T0FUY3_ARGBR</name>
<comment type="caution">
    <text evidence="1">The sequence shown here is derived from an EMBL/GenBank/DDBJ whole genome shotgun (WGS) entry which is preliminary data.</text>
</comment>
<accession>A0A8T0FUY3</accession>
<dbReference type="AlphaFoldDB" id="A0A8T0FUY3"/>
<proteinExistence type="predicted"/>